<dbReference type="EMBL" id="PRLM01000006">
    <property type="protein sequence ID" value="RYC74542.1"/>
    <property type="molecule type" value="Genomic_DNA"/>
</dbReference>
<reference evidence="2 3" key="1">
    <citation type="journal article" date="2018" name="bioRxiv">
        <title>Evidence of independent acquisition and adaption of ultra-small bacteria to human hosts across the highly diverse yet reduced genomes of the phylum Saccharibacteria.</title>
        <authorList>
            <person name="McLean J.S."/>
            <person name="Bor B."/>
            <person name="To T.T."/>
            <person name="Liu Q."/>
            <person name="Kearns K.A."/>
            <person name="Solden L.M."/>
            <person name="Wrighton K.C."/>
            <person name="He X."/>
            <person name="Shi W."/>
        </authorList>
    </citation>
    <scope>NUCLEOTIDE SEQUENCE [LARGE SCALE GENOMIC DNA]</scope>
    <source>
        <strain evidence="2 3">TM7_G3_2_Rum_HOT_351B</strain>
    </source>
</reference>
<keyword evidence="1" id="KW-0472">Membrane</keyword>
<name>A0ABY0FLB5_9BACT</name>
<proteinExistence type="predicted"/>
<comment type="caution">
    <text evidence="2">The sequence shown here is derived from an EMBL/GenBank/DDBJ whole genome shotgun (WGS) entry which is preliminary data.</text>
</comment>
<gene>
    <name evidence="2" type="ORF">G3RUM_00699</name>
</gene>
<accession>A0ABY0FLB5</accession>
<reference evidence="2 3" key="2">
    <citation type="journal article" date="2020" name="Cell Rep.">
        <title>Acquisition and Adaptation of Ultra-small Parasitic Reduced Genome Bacteria to Mammalian Hosts.</title>
        <authorList>
            <person name="McLean J.S."/>
            <person name="Bor B."/>
            <person name="Kerns K.A."/>
            <person name="Liu Q."/>
            <person name="To T.T."/>
            <person name="Solden L."/>
            <person name="Hendrickson E.L."/>
            <person name="Wrighton K."/>
            <person name="Shi W."/>
            <person name="He X."/>
        </authorList>
    </citation>
    <scope>NUCLEOTIDE SEQUENCE [LARGE SCALE GENOMIC DNA]</scope>
    <source>
        <strain evidence="2 3">TM7_G3_2_Rum_HOT_351B</strain>
    </source>
</reference>
<evidence type="ECO:0008006" key="4">
    <source>
        <dbReference type="Google" id="ProtNLM"/>
    </source>
</evidence>
<sequence length="139" mass="15374">MDGGVVIFILAILIVAVFIFVAILLTGKRGHHFNMEAYQARFLAIENKLNKENSATFMTTIIEADKLLDKALMEMGVPGKTMGDRLKRSGDKFTDVNAVWRAHKLRNAIAHEADLEIGYKQAANAIAIYKQALKDLGAI</sequence>
<evidence type="ECO:0000313" key="2">
    <source>
        <dbReference type="EMBL" id="RYC74542.1"/>
    </source>
</evidence>
<dbReference type="Proteomes" id="UP001191019">
    <property type="component" value="Unassembled WGS sequence"/>
</dbReference>
<dbReference type="RefSeq" id="WP_129735407.1">
    <property type="nucleotide sequence ID" value="NZ_PRLM01000006.1"/>
</dbReference>
<protein>
    <recommendedName>
        <fullName evidence="4">DUF4145 domain-containing protein</fullName>
    </recommendedName>
</protein>
<feature type="transmembrane region" description="Helical" evidence="1">
    <location>
        <begin position="6"/>
        <end position="25"/>
    </location>
</feature>
<evidence type="ECO:0000256" key="1">
    <source>
        <dbReference type="SAM" id="Phobius"/>
    </source>
</evidence>
<keyword evidence="1" id="KW-0812">Transmembrane</keyword>
<keyword evidence="3" id="KW-1185">Reference proteome</keyword>
<keyword evidence="1" id="KW-1133">Transmembrane helix</keyword>
<organism evidence="2 3">
    <name type="scientific">Candidatus Nanosyncoccus alces</name>
    <dbReference type="NCBI Taxonomy" id="2171997"/>
    <lineage>
        <taxon>Bacteria</taxon>
        <taxon>Candidatus Saccharimonadota</taxon>
        <taxon>Candidatus Nanosyncoccalia</taxon>
        <taxon>Candidatus Nanosyncoccales</taxon>
        <taxon>Candidatus Nanosyncoccaceae</taxon>
        <taxon>Candidatus Nanosyncoccus</taxon>
    </lineage>
</organism>
<evidence type="ECO:0000313" key="3">
    <source>
        <dbReference type="Proteomes" id="UP001191019"/>
    </source>
</evidence>